<evidence type="ECO:0000259" key="2">
    <source>
        <dbReference type="Pfam" id="PF20611"/>
    </source>
</evidence>
<proteinExistence type="predicted"/>
<dbReference type="OrthoDB" id="4863392at2"/>
<dbReference type="STRING" id="1271860.SAMN05216174_12724"/>
<dbReference type="Proteomes" id="UP000199501">
    <property type="component" value="Unassembled WGS sequence"/>
</dbReference>
<feature type="domain" description="DUF6801" evidence="2">
    <location>
        <begin position="36"/>
        <end position="188"/>
    </location>
</feature>
<evidence type="ECO:0000256" key="1">
    <source>
        <dbReference type="SAM" id="SignalP"/>
    </source>
</evidence>
<gene>
    <name evidence="3" type="ORF">SAMN05216174_12724</name>
</gene>
<sequence length="372" mass="37586">MRNRIRAAVAAAILVASGLVAGAGAASAEPVTRTLDYTCSFPLIGAQPVSVRFTAEVPAAPGVGQPPGPMPFDAVIALSPEVVELFRQVGTQAIRGAATVGTAVRTTDVTLPMRVPTTIASTPMPPPSSGLDLAATGTHPSVIAVTPRAEFLVGAVDLELVPQRPGEAVVVEPMRVRCELEPGQDPVLFVLGPAVPEPVIVAQNFALTGSTSVRGATVGLSGRVDGRLDARTGAYTADVRLDPATVPVRLFGLLPAQADVTFTPTGPTTGALVDGVLSTESTVTVRFPRITLFGHPLAASPSCGTSVAVAPRSAPGFDPVAGGVLTGVYSIPPVTGCGPLSTAVSDAIAGPGNTVEVRLRAGLAPTRGTRSP</sequence>
<feature type="chain" id="PRO_5011660613" description="DUF6801 domain-containing protein" evidence="1">
    <location>
        <begin position="29"/>
        <end position="372"/>
    </location>
</feature>
<name>A0A1G6ZC71_9PSEU</name>
<organism evidence="3 4">
    <name type="scientific">Actinokineospora iranica</name>
    <dbReference type="NCBI Taxonomy" id="1271860"/>
    <lineage>
        <taxon>Bacteria</taxon>
        <taxon>Bacillati</taxon>
        <taxon>Actinomycetota</taxon>
        <taxon>Actinomycetes</taxon>
        <taxon>Pseudonocardiales</taxon>
        <taxon>Pseudonocardiaceae</taxon>
        <taxon>Actinokineospora</taxon>
    </lineage>
</organism>
<dbReference type="Pfam" id="PF20611">
    <property type="entry name" value="DUF6801"/>
    <property type="match status" value="1"/>
</dbReference>
<protein>
    <recommendedName>
        <fullName evidence="2">DUF6801 domain-containing protein</fullName>
    </recommendedName>
</protein>
<dbReference type="AlphaFoldDB" id="A0A1G6ZC71"/>
<evidence type="ECO:0000313" key="3">
    <source>
        <dbReference type="EMBL" id="SDD99475.1"/>
    </source>
</evidence>
<reference evidence="4" key="1">
    <citation type="submission" date="2016-10" db="EMBL/GenBank/DDBJ databases">
        <authorList>
            <person name="Varghese N."/>
            <person name="Submissions S."/>
        </authorList>
    </citation>
    <scope>NUCLEOTIDE SEQUENCE [LARGE SCALE GENOMIC DNA]</scope>
    <source>
        <strain evidence="4">IBRC-M 10403</strain>
    </source>
</reference>
<keyword evidence="4" id="KW-1185">Reference proteome</keyword>
<keyword evidence="1" id="KW-0732">Signal</keyword>
<dbReference type="EMBL" id="FMZZ01000027">
    <property type="protein sequence ID" value="SDD99475.1"/>
    <property type="molecule type" value="Genomic_DNA"/>
</dbReference>
<accession>A0A1G6ZC71</accession>
<dbReference type="RefSeq" id="WP_091457854.1">
    <property type="nucleotide sequence ID" value="NZ_FMZZ01000027.1"/>
</dbReference>
<dbReference type="InterPro" id="IPR046542">
    <property type="entry name" value="DUF6801"/>
</dbReference>
<evidence type="ECO:0000313" key="4">
    <source>
        <dbReference type="Proteomes" id="UP000199501"/>
    </source>
</evidence>
<feature type="signal peptide" evidence="1">
    <location>
        <begin position="1"/>
        <end position="28"/>
    </location>
</feature>